<dbReference type="FunFam" id="2.40.160.120:FF:000001">
    <property type="entry name" value="Oxysterol-binding protein"/>
    <property type="match status" value="1"/>
</dbReference>
<protein>
    <recommendedName>
        <fullName evidence="4">Oxysterol-binding protein</fullName>
    </recommendedName>
</protein>
<comment type="similarity">
    <text evidence="1 3">Belongs to the OSBP family.</text>
</comment>
<dbReference type="GO" id="GO:0005886">
    <property type="term" value="C:plasma membrane"/>
    <property type="evidence" value="ECO:0007669"/>
    <property type="project" value="TreeGrafter"/>
</dbReference>
<evidence type="ECO:0000256" key="2">
    <source>
        <dbReference type="ARBA" id="ARBA00023121"/>
    </source>
</evidence>
<evidence type="ECO:0000256" key="3">
    <source>
        <dbReference type="RuleBase" id="RU003844"/>
    </source>
</evidence>
<evidence type="ECO:0000313" key="7">
    <source>
        <dbReference type="Proteomes" id="UP000748531"/>
    </source>
</evidence>
<dbReference type="OrthoDB" id="416222at2759"/>
<comment type="caution">
    <text evidence="6">The sequence shown here is derived from an EMBL/GenBank/DDBJ whole genome shotgun (WGS) entry which is preliminary data.</text>
</comment>
<dbReference type="Pfam" id="PF01237">
    <property type="entry name" value="Oxysterol_BP"/>
    <property type="match status" value="1"/>
</dbReference>
<dbReference type="AlphaFoldDB" id="A0A8J4SMQ8"/>
<accession>A0A8J4SMQ8</accession>
<evidence type="ECO:0000256" key="1">
    <source>
        <dbReference type="ARBA" id="ARBA00008842"/>
    </source>
</evidence>
<dbReference type="SUPFAM" id="SSF144000">
    <property type="entry name" value="Oxysterol-binding protein-like"/>
    <property type="match status" value="1"/>
</dbReference>
<dbReference type="Proteomes" id="UP000748531">
    <property type="component" value="Unassembled WGS sequence"/>
</dbReference>
<reference evidence="6" key="1">
    <citation type="submission" date="2019-05" db="EMBL/GenBank/DDBJ databases">
        <title>Annotation for the trematode Paragonimus heterotremus.</title>
        <authorList>
            <person name="Choi Y.-J."/>
        </authorList>
    </citation>
    <scope>NUCLEOTIDE SEQUENCE</scope>
    <source>
        <strain evidence="6">LC</strain>
    </source>
</reference>
<feature type="compositionally biased region" description="Low complexity" evidence="5">
    <location>
        <begin position="453"/>
        <end position="467"/>
    </location>
</feature>
<dbReference type="InterPro" id="IPR037239">
    <property type="entry name" value="OSBP_sf"/>
</dbReference>
<organism evidence="6 7">
    <name type="scientific">Paragonimus heterotremus</name>
    <dbReference type="NCBI Taxonomy" id="100268"/>
    <lineage>
        <taxon>Eukaryota</taxon>
        <taxon>Metazoa</taxon>
        <taxon>Spiralia</taxon>
        <taxon>Lophotrochozoa</taxon>
        <taxon>Platyhelminthes</taxon>
        <taxon>Trematoda</taxon>
        <taxon>Digenea</taxon>
        <taxon>Plagiorchiida</taxon>
        <taxon>Troglotremata</taxon>
        <taxon>Troglotrematidae</taxon>
        <taxon>Paragonimus</taxon>
    </lineage>
</organism>
<dbReference type="InterPro" id="IPR000648">
    <property type="entry name" value="Oxysterol-bd"/>
</dbReference>
<keyword evidence="7" id="KW-1185">Reference proteome</keyword>
<dbReference type="GO" id="GO:0120009">
    <property type="term" value="P:intermembrane lipid transfer"/>
    <property type="evidence" value="ECO:0007669"/>
    <property type="project" value="UniProtKB-ARBA"/>
</dbReference>
<proteinExistence type="inferred from homology"/>
<evidence type="ECO:0000313" key="6">
    <source>
        <dbReference type="EMBL" id="KAF5398897.1"/>
    </source>
</evidence>
<keyword evidence="4" id="KW-0445">Lipid transport</keyword>
<keyword evidence="4" id="KW-0813">Transport</keyword>
<dbReference type="Gene3D" id="2.40.160.120">
    <property type="match status" value="1"/>
</dbReference>
<dbReference type="EMBL" id="LUCH01004537">
    <property type="protein sequence ID" value="KAF5398897.1"/>
    <property type="molecule type" value="Genomic_DNA"/>
</dbReference>
<dbReference type="PANTHER" id="PTHR10972">
    <property type="entry name" value="OXYSTEROL-BINDING PROTEIN-RELATED"/>
    <property type="match status" value="1"/>
</dbReference>
<gene>
    <name evidence="6" type="ORF">PHET_07637</name>
</gene>
<dbReference type="PANTHER" id="PTHR10972:SF209">
    <property type="entry name" value="OXYSTEROL-BINDING PROTEIN"/>
    <property type="match status" value="1"/>
</dbReference>
<dbReference type="InterPro" id="IPR018494">
    <property type="entry name" value="Oxysterol-bd_CS"/>
</dbReference>
<dbReference type="GO" id="GO:0032934">
    <property type="term" value="F:sterol binding"/>
    <property type="evidence" value="ECO:0007669"/>
    <property type="project" value="TreeGrafter"/>
</dbReference>
<feature type="region of interest" description="Disordered" evidence="5">
    <location>
        <begin position="448"/>
        <end position="478"/>
    </location>
</feature>
<keyword evidence="2" id="KW-0446">Lipid-binding</keyword>
<dbReference type="GO" id="GO:0005829">
    <property type="term" value="C:cytosol"/>
    <property type="evidence" value="ECO:0007669"/>
    <property type="project" value="TreeGrafter"/>
</dbReference>
<evidence type="ECO:0000256" key="4">
    <source>
        <dbReference type="RuleBase" id="RU003845"/>
    </source>
</evidence>
<dbReference type="GO" id="GO:0097038">
    <property type="term" value="C:perinuclear endoplasmic reticulum"/>
    <property type="evidence" value="ECO:0007669"/>
    <property type="project" value="TreeGrafter"/>
</dbReference>
<sequence length="519" mass="58504">MGGEECQADGFKKSCCLGRDLSWMSRTQLPALAPKPDFSVWSFVKQCIGKDLTKISMPVAINEPLSFLQRVAECMEYSELLTSAVEQPDLIRRMEYICAFAVSAASSNFNRIGKPFNPLLGETYELHHDNFIFVAEQVSHHPPVTAFHVQSAEYSLWCTIQFKLKFWGQSIDVQPKGSVTLKLHKYDEIYSWQSSHLTVHNVLIGKLWIEHVGPMQVTNHTAGIVCQLEFHPSGSFNNLACQVTGQLLVPDSDPQSGSPATIRQFYGNWTRALFTVEPAVWKSREQVMLSHMLEKQSRCDSIPQPSNSSGPNAAEENHALEFGLDIILPDQRCLWMARPRPDNSSDQYNFTSFAIGLNELTNDLRNGHFPSGHLDTSEHSSSLSFQSFLPPTDCRFRPDIRALELGDLDVAAQEKNRLEEKQRHTRSLLAHKSRAAHNLPTMSIIRQADRDSSSSCSVSGNNRCVSSTQTERRSGSTSSLPIVGPVWFTCGRNKYTDQEEWLFNGSYWSRNWSCCPDLY</sequence>
<dbReference type="PROSITE" id="PS01013">
    <property type="entry name" value="OSBP"/>
    <property type="match status" value="1"/>
</dbReference>
<name>A0A8J4SMQ8_9TREM</name>
<evidence type="ECO:0000256" key="5">
    <source>
        <dbReference type="SAM" id="MobiDB-lite"/>
    </source>
</evidence>